<dbReference type="Gene3D" id="3.30.565.10">
    <property type="entry name" value="Histidine kinase-like ATPase, C-terminal domain"/>
    <property type="match status" value="1"/>
</dbReference>
<dbReference type="RefSeq" id="WP_052844370.1">
    <property type="nucleotide sequence ID" value="NZ_CP011545.1"/>
</dbReference>
<dbReference type="Proteomes" id="UP000035540">
    <property type="component" value="Chromosome"/>
</dbReference>
<gene>
    <name evidence="11" type="ORF">CTEST_10170</name>
</gene>
<dbReference type="GO" id="GO:0000155">
    <property type="term" value="F:phosphorelay sensor kinase activity"/>
    <property type="evidence" value="ECO:0007669"/>
    <property type="project" value="InterPro"/>
</dbReference>
<evidence type="ECO:0000256" key="9">
    <source>
        <dbReference type="SAM" id="Phobius"/>
    </source>
</evidence>
<dbReference type="STRING" id="136857.CTEST_10170"/>
<dbReference type="OrthoDB" id="227596at2"/>
<keyword evidence="8" id="KW-0902">Two-component regulatory system</keyword>
<dbReference type="InterPro" id="IPR011712">
    <property type="entry name" value="Sig_transdc_His_kin_sub3_dim/P"/>
</dbReference>
<dbReference type="PANTHER" id="PTHR24421:SF10">
    <property type="entry name" value="NITRATE_NITRITE SENSOR PROTEIN NARQ"/>
    <property type="match status" value="1"/>
</dbReference>
<evidence type="ECO:0000256" key="7">
    <source>
        <dbReference type="ARBA" id="ARBA00022840"/>
    </source>
</evidence>
<dbReference type="PATRIC" id="fig|136857.5.peg.2021"/>
<proteinExistence type="predicted"/>
<dbReference type="GO" id="GO:0016020">
    <property type="term" value="C:membrane"/>
    <property type="evidence" value="ECO:0007669"/>
    <property type="project" value="InterPro"/>
</dbReference>
<dbReference type="InterPro" id="IPR050482">
    <property type="entry name" value="Sensor_HK_TwoCompSys"/>
</dbReference>
<dbReference type="EMBL" id="CP011545">
    <property type="protein sequence ID" value="AKK09459.1"/>
    <property type="molecule type" value="Genomic_DNA"/>
</dbReference>
<evidence type="ECO:0000313" key="11">
    <source>
        <dbReference type="EMBL" id="AKK09459.1"/>
    </source>
</evidence>
<evidence type="ECO:0000256" key="3">
    <source>
        <dbReference type="ARBA" id="ARBA00022553"/>
    </source>
</evidence>
<dbReference type="GO" id="GO:0046983">
    <property type="term" value="F:protein dimerization activity"/>
    <property type="evidence" value="ECO:0007669"/>
    <property type="project" value="InterPro"/>
</dbReference>
<protein>
    <recommendedName>
        <fullName evidence="2">histidine kinase</fullName>
        <ecNumber evidence="2">2.7.13.3</ecNumber>
    </recommendedName>
</protein>
<dbReference type="Pfam" id="PF07730">
    <property type="entry name" value="HisKA_3"/>
    <property type="match status" value="1"/>
</dbReference>
<keyword evidence="9" id="KW-0472">Membrane</keyword>
<reference evidence="12" key="2">
    <citation type="submission" date="2015-05" db="EMBL/GenBank/DDBJ databases">
        <title>Complete genome sequence of Corynebacterium testudinoris DSM 44614, recovered from necrotic lesions in the mouth of a tortoise.</title>
        <authorList>
            <person name="Ruckert C."/>
            <person name="Albersmeier A."/>
            <person name="Winkler A."/>
            <person name="Tauch A."/>
        </authorList>
    </citation>
    <scope>NUCLEOTIDE SEQUENCE [LARGE SCALE GENOMIC DNA]</scope>
    <source>
        <strain evidence="12">DSM 44614</strain>
    </source>
</reference>
<sequence>MKGFRAVDAIAAAVLVALSFLGTKFSSLWDLDLWLTITLGIAPVTRKRWPKSTFLVLFAILSVSALRVEITVACILVAGLAAYIVRRDFVEPTRAVATAVLFLGDIVGLAIFTPGLTDTDPLKRAFYVFWSVTLLAACAMMGELRRRTLEAQKELLQRSLEAQRQHIAREIHDLVTHSLTVITAQADGGRYANTEAAKDEALVSIALVGRESLRQMRSVVSYLREGEGHAVSPSIGANDIPELIQQIKGMRVNYNQIGEAPDQLDGAVSLTIYRIVQEALTNAQKHGAGSADLELEWQPDQVKVTVQNPFEVRPSGIGHGITGMRERAELSGGSCESRPIDGLWQVRATLPLGGRA</sequence>
<dbReference type="EC" id="2.7.13.3" evidence="2"/>
<feature type="transmembrane region" description="Helical" evidence="9">
    <location>
        <begin position="54"/>
        <end position="83"/>
    </location>
</feature>
<dbReference type="AlphaFoldDB" id="A0A0G3H7Y1"/>
<keyword evidence="9" id="KW-0812">Transmembrane</keyword>
<dbReference type="GO" id="GO:0005524">
    <property type="term" value="F:ATP binding"/>
    <property type="evidence" value="ECO:0007669"/>
    <property type="project" value="UniProtKB-KW"/>
</dbReference>
<keyword evidence="3" id="KW-0597">Phosphoprotein</keyword>
<keyword evidence="7" id="KW-0067">ATP-binding</keyword>
<dbReference type="SUPFAM" id="SSF55874">
    <property type="entry name" value="ATPase domain of HSP90 chaperone/DNA topoisomerase II/histidine kinase"/>
    <property type="match status" value="1"/>
</dbReference>
<evidence type="ECO:0000256" key="6">
    <source>
        <dbReference type="ARBA" id="ARBA00022777"/>
    </source>
</evidence>
<evidence type="ECO:0000256" key="8">
    <source>
        <dbReference type="ARBA" id="ARBA00023012"/>
    </source>
</evidence>
<organism evidence="11 12">
    <name type="scientific">Corynebacterium testudinoris</name>
    <dbReference type="NCBI Taxonomy" id="136857"/>
    <lineage>
        <taxon>Bacteria</taxon>
        <taxon>Bacillati</taxon>
        <taxon>Actinomycetota</taxon>
        <taxon>Actinomycetes</taxon>
        <taxon>Mycobacteriales</taxon>
        <taxon>Corynebacteriaceae</taxon>
        <taxon>Corynebacterium</taxon>
    </lineage>
</organism>
<dbReference type="KEGG" id="cted:CTEST_10170"/>
<name>A0A0G3H7Y1_9CORY</name>
<dbReference type="PANTHER" id="PTHR24421">
    <property type="entry name" value="NITRATE/NITRITE SENSOR PROTEIN NARX-RELATED"/>
    <property type="match status" value="1"/>
</dbReference>
<comment type="catalytic activity">
    <reaction evidence="1">
        <text>ATP + protein L-histidine = ADP + protein N-phospho-L-histidine.</text>
        <dbReference type="EC" id="2.7.13.3"/>
    </reaction>
</comment>
<reference evidence="11 12" key="1">
    <citation type="journal article" date="2015" name="Genome Announc.">
        <title>Complete Genome Sequence of the Type Strain Corynebacterium testudinoris DSM 44614, Recovered from Necrotic Lesions in the Mouth of a Tortoise.</title>
        <authorList>
            <person name="Ruckert C."/>
            <person name="Kriete M."/>
            <person name="Jaenicke S."/>
            <person name="Winkler A."/>
            <person name="Tauch A."/>
        </authorList>
    </citation>
    <scope>NUCLEOTIDE SEQUENCE [LARGE SCALE GENOMIC DNA]</scope>
    <source>
        <strain evidence="11 12">DSM 44614</strain>
    </source>
</reference>
<evidence type="ECO:0000256" key="2">
    <source>
        <dbReference type="ARBA" id="ARBA00012438"/>
    </source>
</evidence>
<keyword evidence="5" id="KW-0547">Nucleotide-binding</keyword>
<dbReference type="Gene3D" id="1.20.5.1930">
    <property type="match status" value="1"/>
</dbReference>
<feature type="transmembrane region" description="Helical" evidence="9">
    <location>
        <begin position="125"/>
        <end position="144"/>
    </location>
</feature>
<accession>A0A0G3H7Y1</accession>
<keyword evidence="6 11" id="KW-0418">Kinase</keyword>
<keyword evidence="4" id="KW-0808">Transferase</keyword>
<dbReference type="CDD" id="cd16917">
    <property type="entry name" value="HATPase_UhpB-NarQ-NarX-like"/>
    <property type="match status" value="1"/>
</dbReference>
<keyword evidence="12" id="KW-1185">Reference proteome</keyword>
<evidence type="ECO:0000259" key="10">
    <source>
        <dbReference type="Pfam" id="PF07730"/>
    </source>
</evidence>
<evidence type="ECO:0000313" key="12">
    <source>
        <dbReference type="Proteomes" id="UP000035540"/>
    </source>
</evidence>
<evidence type="ECO:0000256" key="1">
    <source>
        <dbReference type="ARBA" id="ARBA00000085"/>
    </source>
</evidence>
<evidence type="ECO:0000256" key="5">
    <source>
        <dbReference type="ARBA" id="ARBA00022741"/>
    </source>
</evidence>
<feature type="transmembrane region" description="Helical" evidence="9">
    <location>
        <begin position="95"/>
        <end position="113"/>
    </location>
</feature>
<feature type="domain" description="Signal transduction histidine kinase subgroup 3 dimerisation and phosphoacceptor" evidence="10">
    <location>
        <begin position="164"/>
        <end position="226"/>
    </location>
</feature>
<evidence type="ECO:0000256" key="4">
    <source>
        <dbReference type="ARBA" id="ARBA00022679"/>
    </source>
</evidence>
<keyword evidence="9" id="KW-1133">Transmembrane helix</keyword>
<dbReference type="InterPro" id="IPR036890">
    <property type="entry name" value="HATPase_C_sf"/>
</dbReference>